<sequence>MVQMVKNSLKQIRESLLMSKSELAREANVSPITLTRIEEGKPCRLETKRKILLALGYSLSDSKKIFGE</sequence>
<accession>A0A5K7YL97</accession>
<feature type="domain" description="HTH cro/C1-type" evidence="1">
    <location>
        <begin position="9"/>
        <end position="62"/>
    </location>
</feature>
<dbReference type="CDD" id="cd00093">
    <property type="entry name" value="HTH_XRE"/>
    <property type="match status" value="1"/>
</dbReference>
<proteinExistence type="predicted"/>
<reference evidence="2 3" key="1">
    <citation type="submission" date="2019-11" db="EMBL/GenBank/DDBJ databases">
        <title>Comparative genomics of hydrocarbon-degrading Desulfosarcina strains.</title>
        <authorList>
            <person name="Watanabe M."/>
            <person name="Kojima H."/>
            <person name="Fukui M."/>
        </authorList>
    </citation>
    <scope>NUCLEOTIDE SEQUENCE [LARGE SCALE GENOMIC DNA]</scope>
    <source>
        <strain evidence="2 3">PL12</strain>
    </source>
</reference>
<name>A0A5K7YL97_9BACT</name>
<dbReference type="Gene3D" id="1.10.260.40">
    <property type="entry name" value="lambda repressor-like DNA-binding domains"/>
    <property type="match status" value="1"/>
</dbReference>
<dbReference type="InterPro" id="IPR001387">
    <property type="entry name" value="Cro/C1-type_HTH"/>
</dbReference>
<dbReference type="KEGG" id="dalk:DSCA_44320"/>
<evidence type="ECO:0000313" key="2">
    <source>
        <dbReference type="EMBL" id="BBO70502.1"/>
    </source>
</evidence>
<dbReference type="Proteomes" id="UP000427906">
    <property type="component" value="Chromosome"/>
</dbReference>
<keyword evidence="3" id="KW-1185">Reference proteome</keyword>
<organism evidence="2 3">
    <name type="scientific">Desulfosarcina alkanivorans</name>
    <dbReference type="NCBI Taxonomy" id="571177"/>
    <lineage>
        <taxon>Bacteria</taxon>
        <taxon>Pseudomonadati</taxon>
        <taxon>Thermodesulfobacteriota</taxon>
        <taxon>Desulfobacteria</taxon>
        <taxon>Desulfobacterales</taxon>
        <taxon>Desulfosarcinaceae</taxon>
        <taxon>Desulfosarcina</taxon>
    </lineage>
</organism>
<dbReference type="SUPFAM" id="SSF47413">
    <property type="entry name" value="lambda repressor-like DNA-binding domains"/>
    <property type="match status" value="1"/>
</dbReference>
<gene>
    <name evidence="2" type="ORF">DSCA_44320</name>
</gene>
<dbReference type="InterPro" id="IPR010982">
    <property type="entry name" value="Lambda_DNA-bd_dom_sf"/>
</dbReference>
<dbReference type="Pfam" id="PF01381">
    <property type="entry name" value="HTH_3"/>
    <property type="match status" value="1"/>
</dbReference>
<protein>
    <submittedName>
        <fullName evidence="2">Transcriptional regulator</fullName>
    </submittedName>
</protein>
<evidence type="ECO:0000313" key="3">
    <source>
        <dbReference type="Proteomes" id="UP000427906"/>
    </source>
</evidence>
<dbReference type="GO" id="GO:0003677">
    <property type="term" value="F:DNA binding"/>
    <property type="evidence" value="ECO:0007669"/>
    <property type="project" value="InterPro"/>
</dbReference>
<dbReference type="RefSeq" id="WP_331457120.1">
    <property type="nucleotide sequence ID" value="NZ_AP021874.1"/>
</dbReference>
<dbReference type="SMART" id="SM00530">
    <property type="entry name" value="HTH_XRE"/>
    <property type="match status" value="1"/>
</dbReference>
<dbReference type="PROSITE" id="PS50943">
    <property type="entry name" value="HTH_CROC1"/>
    <property type="match status" value="1"/>
</dbReference>
<dbReference type="EMBL" id="AP021874">
    <property type="protein sequence ID" value="BBO70502.1"/>
    <property type="molecule type" value="Genomic_DNA"/>
</dbReference>
<evidence type="ECO:0000259" key="1">
    <source>
        <dbReference type="PROSITE" id="PS50943"/>
    </source>
</evidence>
<dbReference type="AlphaFoldDB" id="A0A5K7YL97"/>